<evidence type="ECO:0000256" key="3">
    <source>
        <dbReference type="ARBA" id="ARBA00022759"/>
    </source>
</evidence>
<name>A0A1G7PZX8_9EURY</name>
<dbReference type="OrthoDB" id="84798at2157"/>
<dbReference type="PIRSF" id="PIRSF018644">
    <property type="entry name" value="RNA-binding_FAU-1"/>
    <property type="match status" value="1"/>
</dbReference>
<comment type="similarity">
    <text evidence="6">Belongs to the FAU-1 family.</text>
</comment>
<dbReference type="PROSITE" id="PS50126">
    <property type="entry name" value="S1"/>
    <property type="match status" value="1"/>
</dbReference>
<evidence type="ECO:0000256" key="4">
    <source>
        <dbReference type="ARBA" id="ARBA00022801"/>
    </source>
</evidence>
<evidence type="ECO:0000256" key="6">
    <source>
        <dbReference type="HAMAP-Rule" id="MF_01910"/>
    </source>
</evidence>
<evidence type="ECO:0000259" key="7">
    <source>
        <dbReference type="PROSITE" id="PS50126"/>
    </source>
</evidence>
<dbReference type="AlphaFoldDB" id="A0A1G7PZX8"/>
<keyword evidence="3 6" id="KW-0255">Endonuclease</keyword>
<sequence>MNVRVRGIYSTALTETVADREDLSVVQASDAIADRFERSFPPVHADASVEPTSDRQGVGVAGDPEAVATLADLLADVGRDTLVWTDPAPQDAVFDGRVTETLGSGAVVRLDDGVEGFLPYDRTDDRVEADDRVRVQVREPAPPWGSNRAVLDTELGFAGALAELVRGGSTTRGSGPADIVDLIAADPRDGWGVRWGHLSDDAEFDALADALQAHNDRAESLEKALADAPDPGETVGRRWDGSATRWIWFGRESRFALDERRRDVVPTMPGHHRIKAGDDRASAAVDFAEAICGSTDGGDGDGLDFPFGVVTRQFGPREGDSVEIGHGKPDGRYISLGRGDVAASDPDGTVTVSRELSPGGTLDAIDEPIEAGDVAVTKFKEGRWWYATVYRDAEDRRKGTYVNVCTPVEVFPDTVRYVDLHVDVVKHGDGRVERVDDDELDAAVESGDVPEDLAEKARNVAGAVENAL</sequence>
<keyword evidence="1 6" id="KW-0698">rRNA processing</keyword>
<comment type="function">
    <text evidence="6">Probable RNase involved in rRNA stability through maturation and/or degradation of precursor rRNAs. Binds to RNA in loop regions with AU-rich sequences.</text>
</comment>
<dbReference type="InterPro" id="IPR007295">
    <property type="entry name" value="DUF402"/>
</dbReference>
<dbReference type="SUPFAM" id="SSF159234">
    <property type="entry name" value="FomD-like"/>
    <property type="match status" value="1"/>
</dbReference>
<protein>
    <recommendedName>
        <fullName evidence="6">Probable ribonuclease FAU-1</fullName>
        <ecNumber evidence="6">3.1.26.-</ecNumber>
    </recommendedName>
    <alternativeName>
        <fullName evidence="6">RNA-binding protein FAU-1</fullName>
    </alternativeName>
</protein>
<evidence type="ECO:0000313" key="9">
    <source>
        <dbReference type="Proteomes" id="UP000199076"/>
    </source>
</evidence>
<dbReference type="InterPro" id="IPR003029">
    <property type="entry name" value="S1_domain"/>
</dbReference>
<dbReference type="InterPro" id="IPR012340">
    <property type="entry name" value="NA-bd_OB-fold"/>
</dbReference>
<dbReference type="EC" id="3.1.26.-" evidence="6"/>
<evidence type="ECO:0000256" key="5">
    <source>
        <dbReference type="ARBA" id="ARBA00022884"/>
    </source>
</evidence>
<dbReference type="Proteomes" id="UP000199076">
    <property type="component" value="Unassembled WGS sequence"/>
</dbReference>
<keyword evidence="2 6" id="KW-0540">Nuclease</keyword>
<dbReference type="GO" id="GO:0006364">
    <property type="term" value="P:rRNA processing"/>
    <property type="evidence" value="ECO:0007669"/>
    <property type="project" value="UniProtKB-UniRule"/>
</dbReference>
<dbReference type="Gene3D" id="2.40.380.10">
    <property type="entry name" value="FomD-like"/>
    <property type="match status" value="1"/>
</dbReference>
<evidence type="ECO:0000256" key="1">
    <source>
        <dbReference type="ARBA" id="ARBA00022552"/>
    </source>
</evidence>
<dbReference type="PANTHER" id="PTHR39159:SF1">
    <property type="entry name" value="UPF0374 PROTEIN YGAC"/>
    <property type="match status" value="1"/>
</dbReference>
<evidence type="ECO:0000313" key="8">
    <source>
        <dbReference type="EMBL" id="SDF91768.1"/>
    </source>
</evidence>
<accession>A0A1G7PZX8</accession>
<dbReference type="STRING" id="660518.SAMN05216218_11197"/>
<keyword evidence="5 6" id="KW-0694">RNA-binding</keyword>
<dbReference type="InterPro" id="IPR016730">
    <property type="entry name" value="RNA-bd_FAU-1"/>
</dbReference>
<keyword evidence="9" id="KW-1185">Reference proteome</keyword>
<dbReference type="Pfam" id="PF04167">
    <property type="entry name" value="DUF402"/>
    <property type="match status" value="1"/>
</dbReference>
<gene>
    <name evidence="6" type="primary">fau-1</name>
    <name evidence="8" type="ORF">SAMN05216218_11197</name>
</gene>
<proteinExistence type="inferred from homology"/>
<dbReference type="CDD" id="cd00164">
    <property type="entry name" value="S1_like"/>
    <property type="match status" value="1"/>
</dbReference>
<dbReference type="PANTHER" id="PTHR39159">
    <property type="match status" value="1"/>
</dbReference>
<dbReference type="RefSeq" id="WP_092693662.1">
    <property type="nucleotide sequence ID" value="NZ_FNBK01000011.1"/>
</dbReference>
<dbReference type="GO" id="GO:0016891">
    <property type="term" value="F:RNA endonuclease activity producing 5'-phosphomonoesters, hydrolytic mechanism"/>
    <property type="evidence" value="ECO:0007669"/>
    <property type="project" value="UniProtKB-UniRule"/>
</dbReference>
<dbReference type="SUPFAM" id="SSF50249">
    <property type="entry name" value="Nucleic acid-binding proteins"/>
    <property type="match status" value="1"/>
</dbReference>
<dbReference type="HAMAP" id="MF_01910">
    <property type="entry name" value="RNA_binding_AU_1"/>
    <property type="match status" value="1"/>
</dbReference>
<keyword evidence="4 6" id="KW-0378">Hydrolase</keyword>
<organism evidence="8 9">
    <name type="scientific">Halorientalis regularis</name>
    <dbReference type="NCBI Taxonomy" id="660518"/>
    <lineage>
        <taxon>Archaea</taxon>
        <taxon>Methanobacteriati</taxon>
        <taxon>Methanobacteriota</taxon>
        <taxon>Stenosarchaea group</taxon>
        <taxon>Halobacteria</taxon>
        <taxon>Halobacteriales</taxon>
        <taxon>Haloarculaceae</taxon>
        <taxon>Halorientalis</taxon>
    </lineage>
</organism>
<feature type="domain" description="S1 motif" evidence="7">
    <location>
        <begin position="91"/>
        <end position="154"/>
    </location>
</feature>
<dbReference type="InterPro" id="IPR050212">
    <property type="entry name" value="Ntdp-like"/>
</dbReference>
<reference evidence="9" key="1">
    <citation type="submission" date="2016-10" db="EMBL/GenBank/DDBJ databases">
        <authorList>
            <person name="Varghese N."/>
            <person name="Submissions S."/>
        </authorList>
    </citation>
    <scope>NUCLEOTIDE SEQUENCE [LARGE SCALE GENOMIC DNA]</scope>
    <source>
        <strain evidence="9">IBRC-M 10760</strain>
    </source>
</reference>
<evidence type="ECO:0000256" key="2">
    <source>
        <dbReference type="ARBA" id="ARBA00022722"/>
    </source>
</evidence>
<dbReference type="EMBL" id="FNBK01000011">
    <property type="protein sequence ID" value="SDF91768.1"/>
    <property type="molecule type" value="Genomic_DNA"/>
</dbReference>
<dbReference type="InterPro" id="IPR035930">
    <property type="entry name" value="FomD-like_sf"/>
</dbReference>
<dbReference type="GO" id="GO:0035925">
    <property type="term" value="F:mRNA 3'-UTR AU-rich region binding"/>
    <property type="evidence" value="ECO:0007669"/>
    <property type="project" value="UniProtKB-UniRule"/>
</dbReference>